<feature type="compositionally biased region" description="Low complexity" evidence="1">
    <location>
        <begin position="31"/>
        <end position="46"/>
    </location>
</feature>
<evidence type="ECO:0000259" key="2">
    <source>
        <dbReference type="PROSITE" id="PS51140"/>
    </source>
</evidence>
<dbReference type="Gene3D" id="1.20.1050.80">
    <property type="entry name" value="VPS9 domain"/>
    <property type="match status" value="1"/>
</dbReference>
<dbReference type="Pfam" id="PF18151">
    <property type="entry name" value="DUF5601"/>
    <property type="match status" value="1"/>
</dbReference>
<dbReference type="AlphaFoldDB" id="A0A2N1JE40"/>
<evidence type="ECO:0008006" key="6">
    <source>
        <dbReference type="Google" id="ProtNLM"/>
    </source>
</evidence>
<dbReference type="Gene3D" id="1.10.246.120">
    <property type="match status" value="1"/>
</dbReference>
<feature type="region of interest" description="Disordered" evidence="1">
    <location>
        <begin position="1"/>
        <end position="155"/>
    </location>
</feature>
<dbReference type="InterPro" id="IPR003892">
    <property type="entry name" value="CUE"/>
</dbReference>
<dbReference type="SUPFAM" id="SSF109993">
    <property type="entry name" value="VPS9 domain"/>
    <property type="match status" value="1"/>
</dbReference>
<protein>
    <recommendedName>
        <fullName evidence="6">Vps9p</fullName>
    </recommendedName>
</protein>
<dbReference type="Pfam" id="PF02204">
    <property type="entry name" value="VPS9"/>
    <property type="match status" value="1"/>
</dbReference>
<feature type="region of interest" description="Disordered" evidence="1">
    <location>
        <begin position="500"/>
        <end position="605"/>
    </location>
</feature>
<feature type="compositionally biased region" description="Low complexity" evidence="1">
    <location>
        <begin position="87"/>
        <end position="120"/>
    </location>
</feature>
<feature type="compositionally biased region" description="Basic and acidic residues" evidence="1">
    <location>
        <begin position="126"/>
        <end position="141"/>
    </location>
</feature>
<proteinExistence type="predicted"/>
<dbReference type="PANTHER" id="PTHR23101">
    <property type="entry name" value="RAB GDP/GTP EXCHANGE FACTOR"/>
    <property type="match status" value="1"/>
</dbReference>
<dbReference type="SMART" id="SM00546">
    <property type="entry name" value="CUE"/>
    <property type="match status" value="1"/>
</dbReference>
<gene>
    <name evidence="4" type="ORF">MVES_000823</name>
</gene>
<dbReference type="GO" id="GO:0043130">
    <property type="term" value="F:ubiquitin binding"/>
    <property type="evidence" value="ECO:0007669"/>
    <property type="project" value="InterPro"/>
</dbReference>
<dbReference type="SUPFAM" id="SSF46934">
    <property type="entry name" value="UBA-like"/>
    <property type="match status" value="1"/>
</dbReference>
<dbReference type="EMBL" id="KZ454988">
    <property type="protein sequence ID" value="PKI84796.1"/>
    <property type="molecule type" value="Genomic_DNA"/>
</dbReference>
<dbReference type="STRING" id="2020962.A0A2N1JE40"/>
<feature type="domain" description="VPS9" evidence="3">
    <location>
        <begin position="257"/>
        <end position="395"/>
    </location>
</feature>
<feature type="compositionally biased region" description="Basic and acidic residues" evidence="1">
    <location>
        <begin position="580"/>
        <end position="592"/>
    </location>
</feature>
<dbReference type="Proteomes" id="UP000232875">
    <property type="component" value="Unassembled WGS sequence"/>
</dbReference>
<evidence type="ECO:0000256" key="1">
    <source>
        <dbReference type="SAM" id="MobiDB-lite"/>
    </source>
</evidence>
<feature type="compositionally biased region" description="Acidic residues" evidence="1">
    <location>
        <begin position="536"/>
        <end position="547"/>
    </location>
</feature>
<reference evidence="4 5" key="1">
    <citation type="submission" date="2017-10" db="EMBL/GenBank/DDBJ databases">
        <title>A novel species of cold-tolerant Malassezia isolated from bats.</title>
        <authorList>
            <person name="Lorch J.M."/>
            <person name="Palmer J.M."/>
            <person name="Vanderwolf K.J."/>
            <person name="Schmidt K.Z."/>
            <person name="Verant M.L."/>
            <person name="Weller T.J."/>
            <person name="Blehert D.S."/>
        </authorList>
    </citation>
    <scope>NUCLEOTIDE SEQUENCE [LARGE SCALE GENOMIC DNA]</scope>
    <source>
        <strain evidence="4 5">NWHC:44797-103</strain>
    </source>
</reference>
<dbReference type="CDD" id="cd14279">
    <property type="entry name" value="CUE"/>
    <property type="match status" value="1"/>
</dbReference>
<dbReference type="PANTHER" id="PTHR23101:SF25">
    <property type="entry name" value="GTPASE-ACTIVATING PROTEIN AND VPS9 DOMAIN-CONTAINING PROTEIN 1"/>
    <property type="match status" value="1"/>
</dbReference>
<dbReference type="InterPro" id="IPR037191">
    <property type="entry name" value="VPS9_dom_sf"/>
</dbReference>
<feature type="compositionally biased region" description="Polar residues" evidence="1">
    <location>
        <begin position="68"/>
        <end position="79"/>
    </location>
</feature>
<evidence type="ECO:0000313" key="5">
    <source>
        <dbReference type="Proteomes" id="UP000232875"/>
    </source>
</evidence>
<evidence type="ECO:0000313" key="4">
    <source>
        <dbReference type="EMBL" id="PKI84796.1"/>
    </source>
</evidence>
<dbReference type="GO" id="GO:0030139">
    <property type="term" value="C:endocytic vesicle"/>
    <property type="evidence" value="ECO:0007669"/>
    <property type="project" value="TreeGrafter"/>
</dbReference>
<dbReference type="OrthoDB" id="300289at2759"/>
<dbReference type="SMART" id="SM00167">
    <property type="entry name" value="VPS9"/>
    <property type="match status" value="1"/>
</dbReference>
<dbReference type="GO" id="GO:0016192">
    <property type="term" value="P:vesicle-mediated transport"/>
    <property type="evidence" value="ECO:0007669"/>
    <property type="project" value="InterPro"/>
</dbReference>
<dbReference type="PROSITE" id="PS51205">
    <property type="entry name" value="VPS9"/>
    <property type="match status" value="1"/>
</dbReference>
<dbReference type="InterPro" id="IPR041545">
    <property type="entry name" value="DUF5601"/>
</dbReference>
<feature type="compositionally biased region" description="Basic and acidic residues" evidence="1">
    <location>
        <begin position="1"/>
        <end position="10"/>
    </location>
</feature>
<dbReference type="PROSITE" id="PS51140">
    <property type="entry name" value="CUE"/>
    <property type="match status" value="1"/>
</dbReference>
<evidence type="ECO:0000259" key="3">
    <source>
        <dbReference type="PROSITE" id="PS51205"/>
    </source>
</evidence>
<sequence length="656" mass="71369">MKEAAKEDKTAPTLSESSEVRTSAPAESNETAADATASQDTTAAPANAQDQGAMATRLAEQHTDDASNTRAPPSSATPHTSKKASKDPSAAVESASAPSSPVAAHSPDAPDAPTDSSPPSNTTHEPSAKSEGKAKAQRSEQLRPPPPEPPRPFDFNRFLEQMKHPSAVPINEYVRSFFRGFTKRPYKLAEQVKLIFDFLDFITDRMARTSVWLNLPPSEFEHATEAMEKLVMNRLYPYTFSPAIALEGRWGVQTNDLERDEIIAQRIQLFDWVNESHLDVPHGAHSARFYDFAVQELNKVNQYKAPRDKIICILNSCKVIFGLIRHLGKEENADAFVPLLILVVLKANPAHLVSNVEYIMRFKNPARPSSEADYYISTLCGAISFIESMDHNSLSHLDQAEFDANVEQAAARMNAQNIEVEKSSFTASFAAASIAEDTRAFLQRTSEAARDFSSGLGRPMGALGKLIAERIDGVLLPDGVPMQGVASATSAPQGVLPAASLPRKTQVPETPAVPAQARPPTRGVAPNAPLRNGDERDVDSDESDALEPADGSSPHLFAQTPAKNARPTPQWRSGYTPRFLAERDEEGRESPSHHVAAAQRADQDSSFLSQASVDYEAGTQTLKSIFPQTDDAVLLLLLQESNGNVETAIDRVLEMS</sequence>
<name>A0A2N1JE40_9BASI</name>
<dbReference type="GO" id="GO:0005085">
    <property type="term" value="F:guanyl-nucleotide exchange factor activity"/>
    <property type="evidence" value="ECO:0007669"/>
    <property type="project" value="InterPro"/>
</dbReference>
<accession>A0A2N1JE40</accession>
<feature type="compositionally biased region" description="Pro residues" evidence="1">
    <location>
        <begin position="143"/>
        <end position="152"/>
    </location>
</feature>
<feature type="compositionally biased region" description="Polar residues" evidence="1">
    <location>
        <begin position="12"/>
        <end position="30"/>
    </location>
</feature>
<dbReference type="GO" id="GO:0005829">
    <property type="term" value="C:cytosol"/>
    <property type="evidence" value="ECO:0007669"/>
    <property type="project" value="TreeGrafter"/>
</dbReference>
<dbReference type="InterPro" id="IPR009060">
    <property type="entry name" value="UBA-like_sf"/>
</dbReference>
<organism evidence="4 5">
    <name type="scientific">Malassezia vespertilionis</name>
    <dbReference type="NCBI Taxonomy" id="2020962"/>
    <lineage>
        <taxon>Eukaryota</taxon>
        <taxon>Fungi</taxon>
        <taxon>Dikarya</taxon>
        <taxon>Basidiomycota</taxon>
        <taxon>Ustilaginomycotina</taxon>
        <taxon>Malasseziomycetes</taxon>
        <taxon>Malasseziales</taxon>
        <taxon>Malasseziaceae</taxon>
        <taxon>Malassezia</taxon>
    </lineage>
</organism>
<dbReference type="InterPro" id="IPR003123">
    <property type="entry name" value="VPS9"/>
</dbReference>
<feature type="domain" description="CUE" evidence="2">
    <location>
        <begin position="614"/>
        <end position="656"/>
    </location>
</feature>
<keyword evidence="5" id="KW-1185">Reference proteome</keyword>
<dbReference type="InterPro" id="IPR045046">
    <property type="entry name" value="Vps9-like"/>
</dbReference>
<dbReference type="GO" id="GO:0031267">
    <property type="term" value="F:small GTPase binding"/>
    <property type="evidence" value="ECO:0007669"/>
    <property type="project" value="TreeGrafter"/>
</dbReference>
<dbReference type="Pfam" id="PF02845">
    <property type="entry name" value="CUE"/>
    <property type="match status" value="1"/>
</dbReference>
<dbReference type="Gene3D" id="1.10.8.10">
    <property type="entry name" value="DNA helicase RuvA subunit, C-terminal domain"/>
    <property type="match status" value="1"/>
</dbReference>